<evidence type="ECO:0000259" key="1">
    <source>
        <dbReference type="Pfam" id="PF17648"/>
    </source>
</evidence>
<evidence type="ECO:0000313" key="2">
    <source>
        <dbReference type="EMBL" id="NEB19885.1"/>
    </source>
</evidence>
<dbReference type="AlphaFoldDB" id="A0A6N9UQ94"/>
<dbReference type="RefSeq" id="WP_164142277.1">
    <property type="nucleotide sequence ID" value="NZ_JAAGMB010000566.1"/>
</dbReference>
<reference evidence="2 3" key="1">
    <citation type="submission" date="2020-01" db="EMBL/GenBank/DDBJ databases">
        <title>Insect and environment-associated Actinomycetes.</title>
        <authorList>
            <person name="Currrie C."/>
            <person name="Chevrette M."/>
            <person name="Carlson C."/>
            <person name="Stubbendieck R."/>
            <person name="Wendt-Pienkowski E."/>
        </authorList>
    </citation>
    <scope>NUCLEOTIDE SEQUENCE [LARGE SCALE GENOMIC DNA]</scope>
    <source>
        <strain evidence="2 3">SID14172</strain>
    </source>
</reference>
<comment type="caution">
    <text evidence="2">The sequence shown here is derived from an EMBL/GenBank/DDBJ whole genome shotgun (WGS) entry which is preliminary data.</text>
</comment>
<organism evidence="2 3">
    <name type="scientific">Streptomyces coelicoflavus</name>
    <dbReference type="NCBI Taxonomy" id="285562"/>
    <lineage>
        <taxon>Bacteria</taxon>
        <taxon>Bacillati</taxon>
        <taxon>Actinomycetota</taxon>
        <taxon>Actinomycetes</taxon>
        <taxon>Kitasatosporales</taxon>
        <taxon>Streptomycetaceae</taxon>
        <taxon>Streptomyces</taxon>
    </lineage>
</organism>
<accession>A0A6N9UQ94</accession>
<dbReference type="InterPro" id="IPR040841">
    <property type="entry name" value="Luciferase_dom"/>
</dbReference>
<dbReference type="Proteomes" id="UP000469545">
    <property type="component" value="Unassembled WGS sequence"/>
</dbReference>
<evidence type="ECO:0000313" key="3">
    <source>
        <dbReference type="Proteomes" id="UP000469545"/>
    </source>
</evidence>
<dbReference type="Pfam" id="PF17648">
    <property type="entry name" value="Luciferase"/>
    <property type="match status" value="1"/>
</dbReference>
<sequence length="138" mass="14939">MTLAQRAFERLHAWPDLSAGPASCRTGRALRSVRDEIVHFHSDRDVDLHLTHRAIQRFQYDLGGSTAIRLVPGSRWVTVHLDCDADVDLLLSLTSIALKAHQSRPPADLAAGPSGLSGPAGCNYHRVTVLPRSAAGEA</sequence>
<keyword evidence="3" id="KW-1185">Reference proteome</keyword>
<proteinExistence type="predicted"/>
<dbReference type="EMBL" id="JAAGMB010000566">
    <property type="protein sequence ID" value="NEB19885.1"/>
    <property type="molecule type" value="Genomic_DNA"/>
</dbReference>
<name>A0A6N9UQ94_9ACTN</name>
<feature type="domain" description="Luciferase" evidence="1">
    <location>
        <begin position="35"/>
        <end position="97"/>
    </location>
</feature>
<protein>
    <recommendedName>
        <fullName evidence="1">Luciferase domain-containing protein</fullName>
    </recommendedName>
</protein>
<gene>
    <name evidence="2" type="ORF">G3I46_25895</name>
</gene>